<dbReference type="STRING" id="39029.BSR42_04865"/>
<sequence length="336" mass="39789">MHSMSHFWRLSRKIYGPRNAQENKRAVVFFFRAVTNRSLFEELYAFFEAYPPMQGFFETHDPDFQEVMTRVFLFKNSTMRQRLDALLHHFTILRSFFSDEVIHKIYWESGYTLWKSEDSTLPLEARLLFDTGQRKEGFLSLGLYHEQEMIYHFNFRFDYNADGIPSIYIGTLQGSKHGLDTTKALTKKLFGYRPKNFILYLLRIFIQTLGIHDFYVITDEGFYTNSHVLRGNRSKKTNFNDFWIDEGAVPDPREAWYFRMPIEEKRRKYGDIKSQKRNLFRKRYLLMDQIIPAYIQSVRTLFRNGFAPVPSAQDEAAILDKPAGYDPIEAPSDTNA</sequence>
<dbReference type="EMBL" id="LEKT01000009">
    <property type="protein sequence ID" value="KMO87118.1"/>
    <property type="molecule type" value="Genomic_DNA"/>
</dbReference>
<dbReference type="GO" id="GO:0006974">
    <property type="term" value="P:DNA damage response"/>
    <property type="evidence" value="ECO:0007669"/>
    <property type="project" value="TreeGrafter"/>
</dbReference>
<organism evidence="1 2">
    <name type="scientific">Megasphaera cerevisiae DSM 20462</name>
    <dbReference type="NCBI Taxonomy" id="1122219"/>
    <lineage>
        <taxon>Bacteria</taxon>
        <taxon>Bacillati</taxon>
        <taxon>Bacillota</taxon>
        <taxon>Negativicutes</taxon>
        <taxon>Veillonellales</taxon>
        <taxon>Veillonellaceae</taxon>
        <taxon>Megasphaera</taxon>
    </lineage>
</organism>
<dbReference type="PANTHER" id="PTHR38785">
    <property type="entry name" value="HOMOLOG OF VIRK"/>
    <property type="match status" value="1"/>
</dbReference>
<name>A0A0J6WY09_9FIRM</name>
<reference evidence="1 2" key="1">
    <citation type="submission" date="2015-06" db="EMBL/GenBank/DDBJ databases">
        <title>Draft genome sequence of beer spoilage bacterium Megasphaera cerevisiae type strain 20462.</title>
        <authorList>
            <person name="Kutumbaka K."/>
            <person name="Pasmowitz J."/>
            <person name="Mategko J."/>
            <person name="Reyes D."/>
            <person name="Friedrich A."/>
            <person name="Han S."/>
            <person name="Martens-Habbena W."/>
            <person name="Neal-McKinney J."/>
            <person name="Janagama H.K."/>
            <person name="Nadala C."/>
            <person name="Samadpour M."/>
        </authorList>
    </citation>
    <scope>NUCLEOTIDE SEQUENCE [LARGE SCALE GENOMIC DNA]</scope>
    <source>
        <strain evidence="1 2">DSM 20462</strain>
    </source>
</reference>
<dbReference type="PANTHER" id="PTHR38785:SF1">
    <property type="entry name" value="HOMOLOG OF VIRK"/>
    <property type="match status" value="1"/>
</dbReference>
<dbReference type="Proteomes" id="UP000036503">
    <property type="component" value="Unassembled WGS sequence"/>
</dbReference>
<proteinExistence type="predicted"/>
<dbReference type="InParanoid" id="A0A0J6WY09"/>
<dbReference type="OrthoDB" id="3034266at2"/>
<dbReference type="InterPro" id="IPR007488">
    <property type="entry name" value="DUF535"/>
</dbReference>
<dbReference type="AlphaFoldDB" id="A0A0J6WY09"/>
<evidence type="ECO:0000313" key="2">
    <source>
        <dbReference type="Proteomes" id="UP000036503"/>
    </source>
</evidence>
<dbReference type="PATRIC" id="fig|1122219.3.peg.3303"/>
<protein>
    <recommendedName>
        <fullName evidence="3">DUF535 domain-containing protein</fullName>
    </recommendedName>
</protein>
<dbReference type="Pfam" id="PF04393">
    <property type="entry name" value="DUF535"/>
    <property type="match status" value="1"/>
</dbReference>
<comment type="caution">
    <text evidence="1">The sequence shown here is derived from an EMBL/GenBank/DDBJ whole genome shotgun (WGS) entry which is preliminary data.</text>
</comment>
<evidence type="ECO:0000313" key="1">
    <source>
        <dbReference type="EMBL" id="KMO87118.1"/>
    </source>
</evidence>
<accession>A0A0J6WY09</accession>
<gene>
    <name evidence="1" type="ORF">AB840_04355</name>
</gene>
<evidence type="ECO:0008006" key="3">
    <source>
        <dbReference type="Google" id="ProtNLM"/>
    </source>
</evidence>
<keyword evidence="2" id="KW-1185">Reference proteome</keyword>
<dbReference type="RefSeq" id="WP_048513617.1">
    <property type="nucleotide sequence ID" value="NZ_FUXD01000004.1"/>
</dbReference>